<dbReference type="InterPro" id="IPR002636">
    <property type="entry name" value="DUF29"/>
</dbReference>
<organism evidence="1 2">
    <name type="scientific">Endozoicomonas euniceicola</name>
    <dbReference type="NCBI Taxonomy" id="1234143"/>
    <lineage>
        <taxon>Bacteria</taxon>
        <taxon>Pseudomonadati</taxon>
        <taxon>Pseudomonadota</taxon>
        <taxon>Gammaproteobacteria</taxon>
        <taxon>Oceanospirillales</taxon>
        <taxon>Endozoicomonadaceae</taxon>
        <taxon>Endozoicomonas</taxon>
    </lineage>
</organism>
<protein>
    <submittedName>
        <fullName evidence="1">DUF29 domain-containing protein</fullName>
    </submittedName>
</protein>
<dbReference type="Pfam" id="PF01724">
    <property type="entry name" value="DUF29"/>
    <property type="match status" value="1"/>
</dbReference>
<evidence type="ECO:0000313" key="2">
    <source>
        <dbReference type="Proteomes" id="UP001163255"/>
    </source>
</evidence>
<evidence type="ECO:0000313" key="1">
    <source>
        <dbReference type="EMBL" id="UYM14666.1"/>
    </source>
</evidence>
<keyword evidence="2" id="KW-1185">Reference proteome</keyword>
<name>A0ABY6GR96_9GAMM</name>
<dbReference type="EMBL" id="CP103300">
    <property type="protein sequence ID" value="UYM14666.1"/>
    <property type="molecule type" value="Genomic_DNA"/>
</dbReference>
<accession>A0ABY6GR96</accession>
<gene>
    <name evidence="1" type="ORF">NX720_17460</name>
</gene>
<dbReference type="Gene3D" id="1.20.1220.20">
    <property type="entry name" value="Uncharcterised protein PF01724"/>
    <property type="match status" value="1"/>
</dbReference>
<dbReference type="Proteomes" id="UP001163255">
    <property type="component" value="Chromosome"/>
</dbReference>
<proteinExistence type="predicted"/>
<dbReference type="RefSeq" id="WP_262596277.1">
    <property type="nucleotide sequence ID" value="NZ_CP103300.1"/>
</dbReference>
<reference evidence="1" key="1">
    <citation type="submission" date="2022-10" db="EMBL/GenBank/DDBJ databases">
        <title>Completed Genome Sequence of two octocoral isolated bacterium, Endozoicomonas euniceicola EF212T and Endozoicomonas gorgoniicola PS125T.</title>
        <authorList>
            <person name="Chiou Y.-J."/>
            <person name="Chen Y.-H."/>
        </authorList>
    </citation>
    <scope>NUCLEOTIDE SEQUENCE</scope>
    <source>
        <strain evidence="1">EF212</strain>
    </source>
</reference>
<sequence>MDNLYHTDFYRWKEQQKQHLIHKRFDQLDLKRLIEEVDDMGRSERNTLESHLVILLLHLLKYQYQTYVINPNLFEPKEFRSWYDSISQARMAISRLIRKNPSLQHEQDDAVHESYPDAKSGAIREMNKYLLKKYQLNEQSYPDTCPWSFDQIMQEDWLPEA</sequence>
<dbReference type="PANTHER" id="PTHR34235">
    <property type="entry name" value="SLR1203 PROTEIN-RELATED"/>
    <property type="match status" value="1"/>
</dbReference>